<evidence type="ECO:0000256" key="4">
    <source>
        <dbReference type="ARBA" id="ARBA00023163"/>
    </source>
</evidence>
<accession>A0A8X6TK86</accession>
<dbReference type="PROSITE" id="PS00028">
    <property type="entry name" value="ZINC_FINGER_C2H2_1"/>
    <property type="match status" value="1"/>
</dbReference>
<dbReference type="FunFam" id="3.30.160.60:FF:000056">
    <property type="entry name" value="Zinc finger and SCAN domain-containing 20"/>
    <property type="match status" value="1"/>
</dbReference>
<reference evidence="9" key="1">
    <citation type="submission" date="2020-08" db="EMBL/GenBank/DDBJ databases">
        <title>Multicomponent nature underlies the extraordinary mechanical properties of spider dragline silk.</title>
        <authorList>
            <person name="Kono N."/>
            <person name="Nakamura H."/>
            <person name="Mori M."/>
            <person name="Yoshida Y."/>
            <person name="Ohtoshi R."/>
            <person name="Malay A.D."/>
            <person name="Moran D.A.P."/>
            <person name="Tomita M."/>
            <person name="Numata K."/>
            <person name="Arakawa K."/>
        </authorList>
    </citation>
    <scope>NUCLEOTIDE SEQUENCE</scope>
</reference>
<keyword evidence="5" id="KW-0539">Nucleus</keyword>
<gene>
    <name evidence="9" type="ORF">NPIL_396761</name>
</gene>
<dbReference type="PROSITE" id="PS50157">
    <property type="entry name" value="ZINC_FINGER_C2H2_2"/>
    <property type="match status" value="1"/>
</dbReference>
<feature type="domain" description="C2H2-type" evidence="8">
    <location>
        <begin position="194"/>
        <end position="221"/>
    </location>
</feature>
<evidence type="ECO:0000313" key="10">
    <source>
        <dbReference type="Proteomes" id="UP000887013"/>
    </source>
</evidence>
<evidence type="ECO:0000256" key="5">
    <source>
        <dbReference type="ARBA" id="ARBA00023242"/>
    </source>
</evidence>
<keyword evidence="3" id="KW-0805">Transcription regulation</keyword>
<dbReference type="Pfam" id="PF00096">
    <property type="entry name" value="zf-C2H2"/>
    <property type="match status" value="1"/>
</dbReference>
<evidence type="ECO:0000256" key="7">
    <source>
        <dbReference type="SAM" id="MobiDB-lite"/>
    </source>
</evidence>
<dbReference type="Proteomes" id="UP000887013">
    <property type="component" value="Unassembled WGS sequence"/>
</dbReference>
<evidence type="ECO:0000256" key="3">
    <source>
        <dbReference type="ARBA" id="ARBA00023015"/>
    </source>
</evidence>
<dbReference type="EMBL" id="BMAW01012126">
    <property type="protein sequence ID" value="GFT27099.1"/>
    <property type="molecule type" value="Genomic_DNA"/>
</dbReference>
<evidence type="ECO:0000259" key="8">
    <source>
        <dbReference type="PROSITE" id="PS50157"/>
    </source>
</evidence>
<dbReference type="SMART" id="SM00355">
    <property type="entry name" value="ZnF_C2H2"/>
    <property type="match status" value="2"/>
</dbReference>
<dbReference type="AlphaFoldDB" id="A0A8X6TK86"/>
<keyword evidence="6" id="KW-0863">Zinc-finger</keyword>
<sequence length="249" mass="28730">MNRILWKCCGITFSDITKYNDHFLIIHTKNADYKGTDATNSSDHTTLRESADSGSKQIRITKNSTGMNECKKDISVVDSLSITNDSDRIIETPTKNECKKNIALVGPIRRSTDSDKLFKEPKNIFVKREQNDNILQKSVKRSIESYVKCNASEIKAVDDLELLPTDDTFYDRHLLPTTPSTNRQSTTRECDKPYKCKTCGKSYSNKGNLVQHNRLHTDFNHYELFRIEKHIRIKRLQLLQSESPTYVYL</sequence>
<comment type="caution">
    <text evidence="9">The sequence shown here is derived from an EMBL/GenBank/DDBJ whole genome shotgun (WGS) entry which is preliminary data.</text>
</comment>
<keyword evidence="10" id="KW-1185">Reference proteome</keyword>
<dbReference type="GO" id="GO:0005634">
    <property type="term" value="C:nucleus"/>
    <property type="evidence" value="ECO:0007669"/>
    <property type="project" value="UniProtKB-SubCell"/>
</dbReference>
<protein>
    <recommendedName>
        <fullName evidence="8">C2H2-type domain-containing protein</fullName>
    </recommendedName>
</protein>
<keyword evidence="4" id="KW-0804">Transcription</keyword>
<keyword evidence="6" id="KW-0862">Zinc</keyword>
<name>A0A8X6TK86_NEPPI</name>
<evidence type="ECO:0000256" key="1">
    <source>
        <dbReference type="ARBA" id="ARBA00004123"/>
    </source>
</evidence>
<comment type="similarity">
    <text evidence="2">Belongs to the krueppel C2H2-type zinc-finger protein family.</text>
</comment>
<dbReference type="SUPFAM" id="SSF57667">
    <property type="entry name" value="beta-beta-alpha zinc fingers"/>
    <property type="match status" value="1"/>
</dbReference>
<organism evidence="9 10">
    <name type="scientific">Nephila pilipes</name>
    <name type="common">Giant wood spider</name>
    <name type="synonym">Nephila maculata</name>
    <dbReference type="NCBI Taxonomy" id="299642"/>
    <lineage>
        <taxon>Eukaryota</taxon>
        <taxon>Metazoa</taxon>
        <taxon>Ecdysozoa</taxon>
        <taxon>Arthropoda</taxon>
        <taxon>Chelicerata</taxon>
        <taxon>Arachnida</taxon>
        <taxon>Araneae</taxon>
        <taxon>Araneomorphae</taxon>
        <taxon>Entelegynae</taxon>
        <taxon>Araneoidea</taxon>
        <taxon>Nephilidae</taxon>
        <taxon>Nephila</taxon>
    </lineage>
</organism>
<evidence type="ECO:0000256" key="2">
    <source>
        <dbReference type="ARBA" id="ARBA00006991"/>
    </source>
</evidence>
<dbReference type="InterPro" id="IPR013087">
    <property type="entry name" value="Znf_C2H2_type"/>
</dbReference>
<dbReference type="GO" id="GO:0008270">
    <property type="term" value="F:zinc ion binding"/>
    <property type="evidence" value="ECO:0007669"/>
    <property type="project" value="UniProtKB-KW"/>
</dbReference>
<dbReference type="InterPro" id="IPR036236">
    <property type="entry name" value="Znf_C2H2_sf"/>
</dbReference>
<proteinExistence type="inferred from homology"/>
<keyword evidence="6" id="KW-0479">Metal-binding</keyword>
<feature type="region of interest" description="Disordered" evidence="7">
    <location>
        <begin position="35"/>
        <end position="55"/>
    </location>
</feature>
<evidence type="ECO:0000313" key="9">
    <source>
        <dbReference type="EMBL" id="GFT27099.1"/>
    </source>
</evidence>
<dbReference type="Gene3D" id="3.30.160.60">
    <property type="entry name" value="Classic Zinc Finger"/>
    <property type="match status" value="1"/>
</dbReference>
<comment type="subcellular location">
    <subcellularLocation>
        <location evidence="1">Nucleus</location>
    </subcellularLocation>
</comment>
<evidence type="ECO:0000256" key="6">
    <source>
        <dbReference type="PROSITE-ProRule" id="PRU00042"/>
    </source>
</evidence>
<dbReference type="OrthoDB" id="6077919at2759"/>